<evidence type="ECO:0000313" key="3">
    <source>
        <dbReference type="Proteomes" id="UP001153076"/>
    </source>
</evidence>
<feature type="region of interest" description="Disordered" evidence="1">
    <location>
        <begin position="213"/>
        <end position="297"/>
    </location>
</feature>
<dbReference type="OrthoDB" id="1752359at2759"/>
<sequence>MVIYEVAKLGLSGRDAMRRMMQDLQELKWDIDIDERLRDTQVPYLVEMAYKPYPHPEVTSRLKGAPPVSSDEEYTLRPHSSIICCTCIVMSSSCSSSEDVPKGLAGLQVESCHPQFPSLPAFIDGRVVMGIPPKNQCKEPKRIPYEVPFLTPALPRGLAASTPLPLVSSVLRMAKTKSTPRIKSPDELLAEGTQDNPCFTPCSLKPVAEVASTSTGFSSGESSSFSLDGSSRRSSSEGASTISSSHEGPSTPGRSVLKKRSRSPVGPVPEIVAEGPKFPRAPGCSDPQDGPSSHFPYPKLIPTVKRTTLEKKYLLPVGYTFIIPELDATVNEPPAKCITVYRANLNYGLRFPLYLVIEDILTEYEQAPAKVVFTSWQNICSFITTCELHGLTCTAQVFNLVHTIQRALKETGDLGWHCFNNRQGYMTAIEKKSKVKHWKYGFLFIRWELGWGNIPDWNEGKPIKNPFRAPTAKEKKTAYYFLYFFQEDDKPRPIPKFIAQAIKSVKGPEKRKSKSSDREPLNFVPKLKFF</sequence>
<dbReference type="Proteomes" id="UP001153076">
    <property type="component" value="Unassembled WGS sequence"/>
</dbReference>
<gene>
    <name evidence="2" type="ORF">Cgig2_000326</name>
</gene>
<accession>A0A9Q1GZA8</accession>
<keyword evidence="3" id="KW-1185">Reference proteome</keyword>
<evidence type="ECO:0000256" key="1">
    <source>
        <dbReference type="SAM" id="MobiDB-lite"/>
    </source>
</evidence>
<feature type="compositionally biased region" description="Low complexity" evidence="1">
    <location>
        <begin position="236"/>
        <end position="245"/>
    </location>
</feature>
<protein>
    <submittedName>
        <fullName evidence="2">Uncharacterized protein</fullName>
    </submittedName>
</protein>
<evidence type="ECO:0000313" key="2">
    <source>
        <dbReference type="EMBL" id="KAJ8428264.1"/>
    </source>
</evidence>
<organism evidence="2 3">
    <name type="scientific">Carnegiea gigantea</name>
    <dbReference type="NCBI Taxonomy" id="171969"/>
    <lineage>
        <taxon>Eukaryota</taxon>
        <taxon>Viridiplantae</taxon>
        <taxon>Streptophyta</taxon>
        <taxon>Embryophyta</taxon>
        <taxon>Tracheophyta</taxon>
        <taxon>Spermatophyta</taxon>
        <taxon>Magnoliopsida</taxon>
        <taxon>eudicotyledons</taxon>
        <taxon>Gunneridae</taxon>
        <taxon>Pentapetalae</taxon>
        <taxon>Caryophyllales</taxon>
        <taxon>Cactineae</taxon>
        <taxon>Cactaceae</taxon>
        <taxon>Cactoideae</taxon>
        <taxon>Echinocereeae</taxon>
        <taxon>Carnegiea</taxon>
    </lineage>
</organism>
<proteinExistence type="predicted"/>
<reference evidence="2" key="1">
    <citation type="submission" date="2022-04" db="EMBL/GenBank/DDBJ databases">
        <title>Carnegiea gigantea Genome sequencing and assembly v2.</title>
        <authorList>
            <person name="Copetti D."/>
            <person name="Sanderson M.J."/>
            <person name="Burquez A."/>
            <person name="Wojciechowski M.F."/>
        </authorList>
    </citation>
    <scope>NUCLEOTIDE SEQUENCE</scope>
    <source>
        <strain evidence="2">SGP5-SGP5p</strain>
        <tissue evidence="2">Aerial part</tissue>
    </source>
</reference>
<feature type="compositionally biased region" description="Low complexity" evidence="1">
    <location>
        <begin position="213"/>
        <end position="229"/>
    </location>
</feature>
<name>A0A9Q1GZA8_9CARY</name>
<dbReference type="AlphaFoldDB" id="A0A9Q1GZA8"/>
<dbReference type="EMBL" id="JAKOGI010001034">
    <property type="protein sequence ID" value="KAJ8428264.1"/>
    <property type="molecule type" value="Genomic_DNA"/>
</dbReference>
<comment type="caution">
    <text evidence="2">The sequence shown here is derived from an EMBL/GenBank/DDBJ whole genome shotgun (WGS) entry which is preliminary data.</text>
</comment>